<evidence type="ECO:0000313" key="2">
    <source>
        <dbReference type="Proteomes" id="UP000196980"/>
    </source>
</evidence>
<dbReference type="Proteomes" id="UP000196980">
    <property type="component" value="Plasmid pXF64-HB"/>
</dbReference>
<protein>
    <submittedName>
        <fullName evidence="1">Uncharacterized protein</fullName>
    </submittedName>
</protein>
<evidence type="ECO:0000313" key="1">
    <source>
        <dbReference type="EMBL" id="ALR07848.1"/>
    </source>
</evidence>
<dbReference type="EMBL" id="CP009886">
    <property type="protein sequence ID" value="ALR07848.1"/>
    <property type="molecule type" value="Genomic_DNA"/>
</dbReference>
<reference evidence="2" key="1">
    <citation type="submission" date="2014-11" db="EMBL/GenBank/DDBJ databases">
        <title>Xylella fastidiosa Hib4 Genome Sequencing.</title>
        <authorList>
            <person name="Pierry P.M."/>
            <person name="da Silva A.M."/>
        </authorList>
    </citation>
    <scope>NUCLEOTIDE SEQUENCE [LARGE SCALE GENOMIC DNA]</scope>
    <source>
        <strain evidence="2">Hib4</strain>
        <plasmid evidence="2">pxf64-hb</plasmid>
    </source>
</reference>
<organism evidence="1 2">
    <name type="scientific">Xylella fastidiosa</name>
    <dbReference type="NCBI Taxonomy" id="2371"/>
    <lineage>
        <taxon>Bacteria</taxon>
        <taxon>Pseudomonadati</taxon>
        <taxon>Pseudomonadota</taxon>
        <taxon>Gammaproteobacteria</taxon>
        <taxon>Lysobacterales</taxon>
        <taxon>Lysobacteraceae</taxon>
        <taxon>Xylella</taxon>
    </lineage>
</organism>
<dbReference type="KEGG" id="xfh:XFHB_12955"/>
<accession>A0ABC8AH49</accession>
<name>A0ABC8AH49_XYLFS</name>
<keyword evidence="1" id="KW-0614">Plasmid</keyword>
<dbReference type="RefSeq" id="WP_088578640.1">
    <property type="nucleotide sequence ID" value="NZ_CP009886.1"/>
</dbReference>
<gene>
    <name evidence="1" type="ORF">XFHB_12955</name>
</gene>
<dbReference type="AlphaFoldDB" id="A0ABC8AH49"/>
<sequence>MQKLEVVPAYYARATDGRTVPFIVSLLVYDANKKQRILPVVELSINRTIDITGRAGLVRAIIADNHKMPENADYYINRAMDIPDAILLFSCHTPEIAERLMQHLYVKYQLTLVKEPY</sequence>
<proteinExistence type="predicted"/>
<geneLocation type="plasmid" evidence="2">
    <name>pxf64-hb</name>
</geneLocation>